<dbReference type="SUPFAM" id="SSF53098">
    <property type="entry name" value="Ribonuclease H-like"/>
    <property type="match status" value="1"/>
</dbReference>
<dbReference type="AlphaFoldDB" id="A0A2I4DEA7"/>
<dbReference type="GO" id="GO:0004523">
    <property type="term" value="F:RNA-DNA hybrid ribonuclease activity"/>
    <property type="evidence" value="ECO:0007669"/>
    <property type="project" value="InterPro"/>
</dbReference>
<dbReference type="PANTHER" id="PTHR47074:SF48">
    <property type="entry name" value="POLYNUCLEOTIDYL TRANSFERASE, RIBONUCLEASE H-LIKE SUPERFAMILY PROTEIN"/>
    <property type="match status" value="1"/>
</dbReference>
<dbReference type="PANTHER" id="PTHR47074">
    <property type="entry name" value="BNAC02G40300D PROTEIN"/>
    <property type="match status" value="1"/>
</dbReference>
<proteinExistence type="predicted"/>
<dbReference type="GO" id="GO:0003676">
    <property type="term" value="F:nucleic acid binding"/>
    <property type="evidence" value="ECO:0007669"/>
    <property type="project" value="InterPro"/>
</dbReference>
<dbReference type="Gene3D" id="3.30.420.10">
    <property type="entry name" value="Ribonuclease H-like superfamily/Ribonuclease H"/>
    <property type="match status" value="1"/>
</dbReference>
<name>A0A2I4DEA7_JUGRE</name>
<gene>
    <name evidence="2" type="primary">LOC108979280</name>
</gene>
<dbReference type="InterPro" id="IPR036397">
    <property type="entry name" value="RNaseH_sf"/>
</dbReference>
<dbReference type="Proteomes" id="UP000235220">
    <property type="component" value="Chromosome 3"/>
</dbReference>
<evidence type="ECO:0000313" key="1">
    <source>
        <dbReference type="Proteomes" id="UP000235220"/>
    </source>
</evidence>
<dbReference type="InterPro" id="IPR012337">
    <property type="entry name" value="RNaseH-like_sf"/>
</dbReference>
<dbReference type="InterPro" id="IPR002156">
    <property type="entry name" value="RNaseH_domain"/>
</dbReference>
<dbReference type="GeneID" id="108979280"/>
<dbReference type="KEGG" id="jre:108979280"/>
<sequence>MEKLLGKVDKTELSEIATVMRSLWLRRNEFCYEGLFKSPSQMLRTAKEELHEFEMAQQKLIANSQGNNIERRNQVWQRPKENYIKVNWDAALDLKGRKAGLGVIIRDEDGEPLVAVEGQQTNVVNPAIVEIYALWKAMEIYRDLKMERVIFEGDAQLIVKAVNSQEEDRSVYGSIVEVAKSLLGLWKGWSVEFVYRNEMR</sequence>
<organism evidence="1 2">
    <name type="scientific">Juglans regia</name>
    <name type="common">English walnut</name>
    <dbReference type="NCBI Taxonomy" id="51240"/>
    <lineage>
        <taxon>Eukaryota</taxon>
        <taxon>Viridiplantae</taxon>
        <taxon>Streptophyta</taxon>
        <taxon>Embryophyta</taxon>
        <taxon>Tracheophyta</taxon>
        <taxon>Spermatophyta</taxon>
        <taxon>Magnoliopsida</taxon>
        <taxon>eudicotyledons</taxon>
        <taxon>Gunneridae</taxon>
        <taxon>Pentapetalae</taxon>
        <taxon>rosids</taxon>
        <taxon>fabids</taxon>
        <taxon>Fagales</taxon>
        <taxon>Juglandaceae</taxon>
        <taxon>Juglans</taxon>
    </lineage>
</organism>
<keyword evidence="1" id="KW-1185">Reference proteome</keyword>
<dbReference type="CDD" id="cd06222">
    <property type="entry name" value="RNase_H_like"/>
    <property type="match status" value="1"/>
</dbReference>
<dbReference type="InterPro" id="IPR052929">
    <property type="entry name" value="RNase_H-like_EbsB-rel"/>
</dbReference>
<dbReference type="Pfam" id="PF13456">
    <property type="entry name" value="RVT_3"/>
    <property type="match status" value="1"/>
</dbReference>
<accession>A0A2I4DEA7</accession>
<dbReference type="Gramene" id="Jr03_24770_p1">
    <property type="protein sequence ID" value="cds.Jr03_24770_p1"/>
    <property type="gene ID" value="Jr03_24770"/>
</dbReference>
<dbReference type="RefSeq" id="XP_018805482.1">
    <property type="nucleotide sequence ID" value="XM_018949937.1"/>
</dbReference>
<reference evidence="2" key="1">
    <citation type="submission" date="2025-08" db="UniProtKB">
        <authorList>
            <consortium name="RefSeq"/>
        </authorList>
    </citation>
    <scope>IDENTIFICATION</scope>
    <source>
        <tissue evidence="2">Leaves</tissue>
    </source>
</reference>
<protein>
    <submittedName>
        <fullName evidence="2">Uncharacterized protein LOC108979280</fullName>
    </submittedName>
</protein>
<dbReference type="OrthoDB" id="1906820at2759"/>
<evidence type="ECO:0000313" key="2">
    <source>
        <dbReference type="RefSeq" id="XP_018805482.1"/>
    </source>
</evidence>
<dbReference type="InterPro" id="IPR044730">
    <property type="entry name" value="RNase_H-like_dom_plant"/>
</dbReference>